<reference evidence="4" key="2">
    <citation type="submission" date="2020-09" db="EMBL/GenBank/DDBJ databases">
        <authorList>
            <person name="Sun Q."/>
            <person name="Ohkuma M."/>
        </authorList>
    </citation>
    <scope>NUCLEOTIDE SEQUENCE</scope>
    <source>
        <strain evidence="4">JCM 31311</strain>
    </source>
</reference>
<sequence length="198" mass="21090">MSKPSPTRPADTGPKVIPFMYHLVVQATRLPFLLRGQHAQVHGRELIPPTGKLIIAGNHVSSLDPFLIAQSLPRGRYIQFMAKKELFRGVIGSIISGGGSFPVDRESNDLGAIRSALRLLQAGGTLGIFPEGTRGGQELQGGTALLALKGKAPVTPVGLHLKGRTWVVRFGPPIEPKGSVKELTAAIGAELDRLSEPL</sequence>
<dbReference type="GO" id="GO:0006654">
    <property type="term" value="P:phosphatidic acid biosynthetic process"/>
    <property type="evidence" value="ECO:0007669"/>
    <property type="project" value="TreeGrafter"/>
</dbReference>
<dbReference type="SMART" id="SM00563">
    <property type="entry name" value="PlsC"/>
    <property type="match status" value="1"/>
</dbReference>
<evidence type="ECO:0000256" key="2">
    <source>
        <dbReference type="ARBA" id="ARBA00023315"/>
    </source>
</evidence>
<dbReference type="PANTHER" id="PTHR10434:SF11">
    <property type="entry name" value="1-ACYL-SN-GLYCEROL-3-PHOSPHATE ACYLTRANSFERASE"/>
    <property type="match status" value="1"/>
</dbReference>
<keyword evidence="2 4" id="KW-0012">Acyltransferase</keyword>
<gene>
    <name evidence="4" type="ORF">GCM10008957_11790</name>
</gene>
<proteinExistence type="predicted"/>
<feature type="domain" description="Phospholipid/glycerol acyltransferase" evidence="3">
    <location>
        <begin position="53"/>
        <end position="162"/>
    </location>
</feature>
<accession>A0A918F261</accession>
<dbReference type="Pfam" id="PF01553">
    <property type="entry name" value="Acyltransferase"/>
    <property type="match status" value="1"/>
</dbReference>
<dbReference type="InterPro" id="IPR002123">
    <property type="entry name" value="Plipid/glycerol_acylTrfase"/>
</dbReference>
<keyword evidence="1" id="KW-0808">Transferase</keyword>
<protein>
    <submittedName>
        <fullName evidence="4">1-acyl-sn-glycerol-3-phosphate acyltransferase</fullName>
    </submittedName>
</protein>
<evidence type="ECO:0000313" key="4">
    <source>
        <dbReference type="EMBL" id="GGR00603.1"/>
    </source>
</evidence>
<evidence type="ECO:0000313" key="5">
    <source>
        <dbReference type="Proteomes" id="UP000603865"/>
    </source>
</evidence>
<dbReference type="GO" id="GO:0003841">
    <property type="term" value="F:1-acylglycerol-3-phosphate O-acyltransferase activity"/>
    <property type="evidence" value="ECO:0007669"/>
    <property type="project" value="TreeGrafter"/>
</dbReference>
<dbReference type="CDD" id="cd07989">
    <property type="entry name" value="LPLAT_AGPAT-like"/>
    <property type="match status" value="1"/>
</dbReference>
<keyword evidence="5" id="KW-1185">Reference proteome</keyword>
<evidence type="ECO:0000259" key="3">
    <source>
        <dbReference type="SMART" id="SM00563"/>
    </source>
</evidence>
<dbReference type="SUPFAM" id="SSF69593">
    <property type="entry name" value="Glycerol-3-phosphate (1)-acyltransferase"/>
    <property type="match status" value="1"/>
</dbReference>
<dbReference type="PANTHER" id="PTHR10434">
    <property type="entry name" value="1-ACYL-SN-GLYCEROL-3-PHOSPHATE ACYLTRANSFERASE"/>
    <property type="match status" value="1"/>
</dbReference>
<comment type="caution">
    <text evidence="4">The sequence shown here is derived from an EMBL/GenBank/DDBJ whole genome shotgun (WGS) entry which is preliminary data.</text>
</comment>
<reference evidence="4" key="1">
    <citation type="journal article" date="2014" name="Int. J. Syst. Evol. Microbiol.">
        <title>Complete genome sequence of Corynebacterium casei LMG S-19264T (=DSM 44701T), isolated from a smear-ripened cheese.</title>
        <authorList>
            <consortium name="US DOE Joint Genome Institute (JGI-PGF)"/>
            <person name="Walter F."/>
            <person name="Albersmeier A."/>
            <person name="Kalinowski J."/>
            <person name="Ruckert C."/>
        </authorList>
    </citation>
    <scope>NUCLEOTIDE SEQUENCE</scope>
    <source>
        <strain evidence="4">JCM 31311</strain>
    </source>
</reference>
<dbReference type="AlphaFoldDB" id="A0A918F261"/>
<organism evidence="4 5">
    <name type="scientific">Deinococcus ruber</name>
    <dbReference type="NCBI Taxonomy" id="1848197"/>
    <lineage>
        <taxon>Bacteria</taxon>
        <taxon>Thermotogati</taxon>
        <taxon>Deinococcota</taxon>
        <taxon>Deinococci</taxon>
        <taxon>Deinococcales</taxon>
        <taxon>Deinococcaceae</taxon>
        <taxon>Deinococcus</taxon>
    </lineage>
</organism>
<name>A0A918F261_9DEIO</name>
<evidence type="ECO:0000256" key="1">
    <source>
        <dbReference type="ARBA" id="ARBA00022679"/>
    </source>
</evidence>
<dbReference type="RefSeq" id="WP_189088592.1">
    <property type="nucleotide sequence ID" value="NZ_BMQL01000004.1"/>
</dbReference>
<dbReference type="EMBL" id="BMQL01000004">
    <property type="protein sequence ID" value="GGR00603.1"/>
    <property type="molecule type" value="Genomic_DNA"/>
</dbReference>
<dbReference type="Proteomes" id="UP000603865">
    <property type="component" value="Unassembled WGS sequence"/>
</dbReference>